<evidence type="ECO:0000313" key="3">
    <source>
        <dbReference type="Proteomes" id="UP000664218"/>
    </source>
</evidence>
<dbReference type="RefSeq" id="WP_207599709.1">
    <property type="nucleotide sequence ID" value="NZ_JAFNJU010000006.1"/>
</dbReference>
<feature type="transmembrane region" description="Helical" evidence="1">
    <location>
        <begin position="209"/>
        <end position="227"/>
    </location>
</feature>
<proteinExistence type="predicted"/>
<name>A0A939HCT6_9CLOT</name>
<keyword evidence="1" id="KW-0812">Transmembrane</keyword>
<sequence>MFTLSMLISHTLTDFVIQTDSMVKAKSERRLRGFLLHGGALLLTALPFLMLLAGSSFISASWKVLIIIASHLVIDYLKEGIHKHLERRAAPKISRLQLFLSDQILHIAVILLVTSGSSMEYNGLSLWLTDTFMRNSAITYESAKRIFLVLYIAFSGAYFIPLMLDKVYEKVEGYTDILNMILKVGEDKVAHGFIDEVKAGKWIGIMERILMVIFLYSNQISSIGFIIAVKSLARFKMMENKIFAEYYLMGTLLSVVYTFIAYGALESIL</sequence>
<keyword evidence="3" id="KW-1185">Reference proteome</keyword>
<dbReference type="Pfam" id="PF11750">
    <property type="entry name" value="DUF3307"/>
    <property type="match status" value="1"/>
</dbReference>
<dbReference type="EMBL" id="JAFNJU010000006">
    <property type="protein sequence ID" value="MBO1265190.1"/>
    <property type="molecule type" value="Genomic_DNA"/>
</dbReference>
<keyword evidence="1" id="KW-1133">Transmembrane helix</keyword>
<feature type="transmembrane region" description="Helical" evidence="1">
    <location>
        <begin position="247"/>
        <end position="265"/>
    </location>
</feature>
<gene>
    <name evidence="2" type="ORF">J3A84_09140</name>
</gene>
<feature type="transmembrane region" description="Helical" evidence="1">
    <location>
        <begin position="146"/>
        <end position="164"/>
    </location>
</feature>
<feature type="transmembrane region" description="Helical" evidence="1">
    <location>
        <begin position="98"/>
        <end position="119"/>
    </location>
</feature>
<comment type="caution">
    <text evidence="2">The sequence shown here is derived from an EMBL/GenBank/DDBJ whole genome shotgun (WGS) entry which is preliminary data.</text>
</comment>
<dbReference type="Proteomes" id="UP000664218">
    <property type="component" value="Unassembled WGS sequence"/>
</dbReference>
<accession>A0A939HCT6</accession>
<evidence type="ECO:0000256" key="1">
    <source>
        <dbReference type="SAM" id="Phobius"/>
    </source>
</evidence>
<dbReference type="AlphaFoldDB" id="A0A939HCT6"/>
<reference evidence="2" key="1">
    <citation type="submission" date="2021-03" db="EMBL/GenBank/DDBJ databases">
        <title>Proteiniclasticum marinus sp. nov., isolated from tidal flat sediment.</title>
        <authorList>
            <person name="Namirimu T."/>
            <person name="Yang J.-A."/>
            <person name="Yang S.-H."/>
            <person name="Kim Y.-J."/>
            <person name="Kwon K.K."/>
        </authorList>
    </citation>
    <scope>NUCLEOTIDE SEQUENCE</scope>
    <source>
        <strain evidence="2">SCR006</strain>
    </source>
</reference>
<keyword evidence="1" id="KW-0472">Membrane</keyword>
<organism evidence="2 3">
    <name type="scientific">Proteiniclasticum aestuarii</name>
    <dbReference type="NCBI Taxonomy" id="2817862"/>
    <lineage>
        <taxon>Bacteria</taxon>
        <taxon>Bacillati</taxon>
        <taxon>Bacillota</taxon>
        <taxon>Clostridia</taxon>
        <taxon>Eubacteriales</taxon>
        <taxon>Clostridiaceae</taxon>
        <taxon>Proteiniclasticum</taxon>
    </lineage>
</organism>
<feature type="transmembrane region" description="Helical" evidence="1">
    <location>
        <begin position="34"/>
        <end position="54"/>
    </location>
</feature>
<dbReference type="InterPro" id="IPR021737">
    <property type="entry name" value="Phage_phiKZ_Orf197"/>
</dbReference>
<protein>
    <submittedName>
        <fullName evidence="2">DUF3307 domain-containing protein</fullName>
    </submittedName>
</protein>
<evidence type="ECO:0000313" key="2">
    <source>
        <dbReference type="EMBL" id="MBO1265190.1"/>
    </source>
</evidence>